<sequence>MTKPDQQLNLDAIETRATTATPGPWCTVGAEVFQGTEYTPDVSPWIGETCRASGGMGKADAEFIAHAREDVPRLVTEVRRLRAELATVTGQRDYWHGELMHADARITELGKAANCQSAAANNGDRCSLPIRHRGDHRTADKRHYWSDEYAAPAAAGSAAANEDGQQ</sequence>
<name>A0A117Q1K1_9ACTN</name>
<dbReference type="AlphaFoldDB" id="A0A117Q1K1"/>
<dbReference type="EMBL" id="LMWN01000035">
    <property type="protein sequence ID" value="KUN03176.1"/>
    <property type="molecule type" value="Genomic_DNA"/>
</dbReference>
<proteinExistence type="predicted"/>
<protein>
    <submittedName>
        <fullName evidence="1">Uncharacterized protein</fullName>
    </submittedName>
</protein>
<organism evidence="1 2">
    <name type="scientific">Streptomyces yokosukanensis</name>
    <dbReference type="NCBI Taxonomy" id="67386"/>
    <lineage>
        <taxon>Bacteria</taxon>
        <taxon>Bacillati</taxon>
        <taxon>Actinomycetota</taxon>
        <taxon>Actinomycetes</taxon>
        <taxon>Kitasatosporales</taxon>
        <taxon>Streptomycetaceae</taxon>
        <taxon>Streptomyces</taxon>
    </lineage>
</organism>
<accession>A0A117Q1K1</accession>
<evidence type="ECO:0000313" key="1">
    <source>
        <dbReference type="EMBL" id="KUN03176.1"/>
    </source>
</evidence>
<evidence type="ECO:0000313" key="2">
    <source>
        <dbReference type="Proteomes" id="UP000053127"/>
    </source>
</evidence>
<keyword evidence="2" id="KW-1185">Reference proteome</keyword>
<comment type="caution">
    <text evidence="1">The sequence shown here is derived from an EMBL/GenBank/DDBJ whole genome shotgun (WGS) entry which is preliminary data.</text>
</comment>
<reference evidence="1 2" key="1">
    <citation type="submission" date="2015-10" db="EMBL/GenBank/DDBJ databases">
        <title>Draft genome sequence of Streptomyces yokosukanensis DSM 40224, type strain for the species Streptomyces yokosukanensis.</title>
        <authorList>
            <person name="Ruckert C."/>
            <person name="Winkler A."/>
            <person name="Kalinowski J."/>
            <person name="Kampfer P."/>
            <person name="Glaeser S."/>
        </authorList>
    </citation>
    <scope>NUCLEOTIDE SEQUENCE [LARGE SCALE GENOMIC DNA]</scope>
    <source>
        <strain evidence="1 2">DSM 40224</strain>
    </source>
</reference>
<dbReference type="Proteomes" id="UP000053127">
    <property type="component" value="Unassembled WGS sequence"/>
</dbReference>
<dbReference type="RefSeq" id="WP_067127864.1">
    <property type="nucleotide sequence ID" value="NZ_KQ948215.1"/>
</dbReference>
<dbReference type="STRING" id="67386.AQI95_24790"/>
<dbReference type="OrthoDB" id="7582652at2"/>
<gene>
    <name evidence="1" type="ORF">AQI95_24790</name>
</gene>